<proteinExistence type="predicted"/>
<dbReference type="RefSeq" id="WP_274689342.1">
    <property type="nucleotide sequence ID" value="NZ_JAPMOU010000016.1"/>
</dbReference>
<evidence type="ECO:0000313" key="2">
    <source>
        <dbReference type="Proteomes" id="UP001528823"/>
    </source>
</evidence>
<sequence length="199" mass="23107">MDNHYKTDYFIDYWHKQFYLLKNMKVINKLAIFSIKKSLHKLFCTSDICFERVSTNSYHIFIYFVDDQYESTNPPIKFSLKLLEEVKISKSINQNPININPNDALPSTEYFNFAELEDTLSTNSCLLKIYANELTDSVTDDLHYFSLIKFDNSSQIEIKVSDMITNQIVEFLKAITPSQGKVESPSILNVSSLLDEVQL</sequence>
<protein>
    <submittedName>
        <fullName evidence="1">Uncharacterized protein</fullName>
    </submittedName>
</protein>
<comment type="caution">
    <text evidence="1">The sequence shown here is derived from an EMBL/GenBank/DDBJ whole genome shotgun (WGS) entry which is preliminary data.</text>
</comment>
<gene>
    <name evidence="1" type="ORF">ORQ98_13555</name>
</gene>
<evidence type="ECO:0000313" key="1">
    <source>
        <dbReference type="EMBL" id="MDE1462994.1"/>
    </source>
</evidence>
<name>A0ABT5U9F1_9GAMM</name>
<dbReference type="EMBL" id="JAPMOU010000016">
    <property type="protein sequence ID" value="MDE1462994.1"/>
    <property type="molecule type" value="Genomic_DNA"/>
</dbReference>
<keyword evidence="2" id="KW-1185">Reference proteome</keyword>
<accession>A0ABT5U9F1</accession>
<reference evidence="1 2" key="1">
    <citation type="submission" date="2022-11" db="EMBL/GenBank/DDBJ databases">
        <title>Spartinivicinus poritis sp. nov., isolated from scleractinian coral Porites lutea.</title>
        <authorList>
            <person name="Zhang G."/>
            <person name="Cai L."/>
            <person name="Wei Q."/>
        </authorList>
    </citation>
    <scope>NUCLEOTIDE SEQUENCE [LARGE SCALE GENOMIC DNA]</scope>
    <source>
        <strain evidence="1 2">A2-2</strain>
    </source>
</reference>
<dbReference type="Proteomes" id="UP001528823">
    <property type="component" value="Unassembled WGS sequence"/>
</dbReference>
<organism evidence="1 2">
    <name type="scientific">Spartinivicinus poritis</name>
    <dbReference type="NCBI Taxonomy" id="2994640"/>
    <lineage>
        <taxon>Bacteria</taxon>
        <taxon>Pseudomonadati</taxon>
        <taxon>Pseudomonadota</taxon>
        <taxon>Gammaproteobacteria</taxon>
        <taxon>Oceanospirillales</taxon>
        <taxon>Zooshikellaceae</taxon>
        <taxon>Spartinivicinus</taxon>
    </lineage>
</organism>